<feature type="compositionally biased region" description="Basic and acidic residues" evidence="1">
    <location>
        <begin position="55"/>
        <end position="78"/>
    </location>
</feature>
<dbReference type="EMBL" id="BGZK01001228">
    <property type="protein sequence ID" value="GBP74908.1"/>
    <property type="molecule type" value="Genomic_DNA"/>
</dbReference>
<gene>
    <name evidence="2" type="ORF">EVAR_36093_1</name>
</gene>
<accession>A0A4C1YFS0</accession>
<protein>
    <submittedName>
        <fullName evidence="2">Uncharacterized protein</fullName>
    </submittedName>
</protein>
<reference evidence="2 3" key="1">
    <citation type="journal article" date="2019" name="Commun. Biol.">
        <title>The bagworm genome reveals a unique fibroin gene that provides high tensile strength.</title>
        <authorList>
            <person name="Kono N."/>
            <person name="Nakamura H."/>
            <person name="Ohtoshi R."/>
            <person name="Tomita M."/>
            <person name="Numata K."/>
            <person name="Arakawa K."/>
        </authorList>
    </citation>
    <scope>NUCLEOTIDE SEQUENCE [LARGE SCALE GENOMIC DNA]</scope>
</reference>
<proteinExistence type="predicted"/>
<feature type="region of interest" description="Disordered" evidence="1">
    <location>
        <begin position="55"/>
        <end position="89"/>
    </location>
</feature>
<keyword evidence="3" id="KW-1185">Reference proteome</keyword>
<comment type="caution">
    <text evidence="2">The sequence shown here is derived from an EMBL/GenBank/DDBJ whole genome shotgun (WGS) entry which is preliminary data.</text>
</comment>
<organism evidence="2 3">
    <name type="scientific">Eumeta variegata</name>
    <name type="common">Bagworm moth</name>
    <name type="synonym">Eumeta japonica</name>
    <dbReference type="NCBI Taxonomy" id="151549"/>
    <lineage>
        <taxon>Eukaryota</taxon>
        <taxon>Metazoa</taxon>
        <taxon>Ecdysozoa</taxon>
        <taxon>Arthropoda</taxon>
        <taxon>Hexapoda</taxon>
        <taxon>Insecta</taxon>
        <taxon>Pterygota</taxon>
        <taxon>Neoptera</taxon>
        <taxon>Endopterygota</taxon>
        <taxon>Lepidoptera</taxon>
        <taxon>Glossata</taxon>
        <taxon>Ditrysia</taxon>
        <taxon>Tineoidea</taxon>
        <taxon>Psychidae</taxon>
        <taxon>Oiketicinae</taxon>
        <taxon>Eumeta</taxon>
    </lineage>
</organism>
<dbReference type="Proteomes" id="UP000299102">
    <property type="component" value="Unassembled WGS sequence"/>
</dbReference>
<sequence>MVRGRHADGRPRPVLELAAAGARPMHRRQFQFLNLSLSRLCQLLNPSERIRIAFEKSDSKRPRNRREAEENPDNERAGGARSLAGGTAS</sequence>
<name>A0A4C1YFS0_EUMVA</name>
<evidence type="ECO:0000256" key="1">
    <source>
        <dbReference type="SAM" id="MobiDB-lite"/>
    </source>
</evidence>
<dbReference type="AlphaFoldDB" id="A0A4C1YFS0"/>
<evidence type="ECO:0000313" key="3">
    <source>
        <dbReference type="Proteomes" id="UP000299102"/>
    </source>
</evidence>
<evidence type="ECO:0000313" key="2">
    <source>
        <dbReference type="EMBL" id="GBP74908.1"/>
    </source>
</evidence>